<dbReference type="RefSeq" id="WP_231918244.1">
    <property type="nucleotide sequence ID" value="NZ_LT629799.1"/>
</dbReference>
<feature type="domain" description="DUF403" evidence="1">
    <location>
        <begin position="3"/>
        <end position="295"/>
    </location>
</feature>
<dbReference type="Proteomes" id="UP000198825">
    <property type="component" value="Chromosome I"/>
</dbReference>
<gene>
    <name evidence="2" type="ORF">SAMN04488544_3487</name>
</gene>
<dbReference type="AlphaFoldDB" id="A0A1H2N8A5"/>
<dbReference type="PANTHER" id="PTHR34595">
    <property type="entry name" value="BLR5612 PROTEIN"/>
    <property type="match status" value="1"/>
</dbReference>
<dbReference type="STRING" id="546874.SAMN04488544_3487"/>
<reference evidence="3" key="1">
    <citation type="submission" date="2016-10" db="EMBL/GenBank/DDBJ databases">
        <authorList>
            <person name="Varghese N."/>
            <person name="Submissions S."/>
        </authorList>
    </citation>
    <scope>NUCLEOTIDE SEQUENCE [LARGE SCALE GENOMIC DNA]</scope>
    <source>
        <strain evidence="3">DSM 21743</strain>
    </source>
</reference>
<dbReference type="EMBL" id="LT629799">
    <property type="protein sequence ID" value="SDV01488.1"/>
    <property type="molecule type" value="Genomic_DNA"/>
</dbReference>
<evidence type="ECO:0000259" key="1">
    <source>
        <dbReference type="Pfam" id="PF04168"/>
    </source>
</evidence>
<dbReference type="PANTHER" id="PTHR34595:SF7">
    <property type="entry name" value="SLL1039 PROTEIN"/>
    <property type="match status" value="1"/>
</dbReference>
<evidence type="ECO:0000313" key="3">
    <source>
        <dbReference type="Proteomes" id="UP000198825"/>
    </source>
</evidence>
<organism evidence="2 3">
    <name type="scientific">Microlunatus sagamiharensis</name>
    <dbReference type="NCBI Taxonomy" id="546874"/>
    <lineage>
        <taxon>Bacteria</taxon>
        <taxon>Bacillati</taxon>
        <taxon>Actinomycetota</taxon>
        <taxon>Actinomycetes</taxon>
        <taxon>Propionibacteriales</taxon>
        <taxon>Propionibacteriaceae</taxon>
        <taxon>Microlunatus</taxon>
    </lineage>
</organism>
<protein>
    <submittedName>
        <fullName evidence="2">Uncharacterized conserved protein, Alpha-E superfamily</fullName>
    </submittedName>
</protein>
<dbReference type="Pfam" id="PF04168">
    <property type="entry name" value="Alpha-E"/>
    <property type="match status" value="1"/>
</dbReference>
<dbReference type="InterPro" id="IPR007296">
    <property type="entry name" value="DUF403"/>
</dbReference>
<dbReference type="InterPro" id="IPR051680">
    <property type="entry name" value="ATP-dep_Glu-Cys_Ligase-2"/>
</dbReference>
<accession>A0A1H2N8A5</accession>
<sequence>MILSRIAESMFWIGRYVERAEDTARLLQTHLRLLVEDSSSEIQTSANLLALMSVEGVEEPTHLDLLRLLAYDRREPSSIFSCWAAARDNARRAREVIPLDLWECINTTWHQLPSGGFGVARANSFLNWARERSAMFGGIARGTMVRDDGWQFLSLGRCLEQADMTSRLVASASVSGGAAQWPSVLRGCGGHDAFLRTYRGVHDDVSAAEFLILDARFPRSIMHGLNAASDCLAKLAVDDPTGSGRASQARRQLGQLRARLEYADMHHLVAHLDEEMGAVQDVTAAVTELVTRQYFAAEDQHAWVTEGTR</sequence>
<name>A0A1H2N8A5_9ACTN</name>
<proteinExistence type="predicted"/>
<keyword evidence="3" id="KW-1185">Reference proteome</keyword>
<evidence type="ECO:0000313" key="2">
    <source>
        <dbReference type="EMBL" id="SDV01488.1"/>
    </source>
</evidence>